<dbReference type="InterPro" id="IPR045471">
    <property type="entry name" value="DUF6494"/>
</dbReference>
<reference evidence="1" key="1">
    <citation type="submission" date="2018-05" db="EMBL/GenBank/DDBJ databases">
        <authorList>
            <person name="Lanie J.A."/>
            <person name="Ng W.-L."/>
            <person name="Kazmierczak K.M."/>
            <person name="Andrzejewski T.M."/>
            <person name="Davidsen T.M."/>
            <person name="Wayne K.J."/>
            <person name="Tettelin H."/>
            <person name="Glass J.I."/>
            <person name="Rusch D."/>
            <person name="Podicherti R."/>
            <person name="Tsui H.-C.T."/>
            <person name="Winkler M.E."/>
        </authorList>
    </citation>
    <scope>NUCLEOTIDE SEQUENCE</scope>
</reference>
<dbReference type="AlphaFoldDB" id="A0A383CVH6"/>
<accession>A0A383CVH6</accession>
<organism evidence="1">
    <name type="scientific">marine metagenome</name>
    <dbReference type="NCBI Taxonomy" id="408172"/>
    <lineage>
        <taxon>unclassified sequences</taxon>
        <taxon>metagenomes</taxon>
        <taxon>ecological metagenomes</taxon>
    </lineage>
</organism>
<dbReference type="EMBL" id="UINC01211923">
    <property type="protein sequence ID" value="SVE36029.1"/>
    <property type="molecule type" value="Genomic_DNA"/>
</dbReference>
<evidence type="ECO:0000313" key="1">
    <source>
        <dbReference type="EMBL" id="SVE36029.1"/>
    </source>
</evidence>
<gene>
    <name evidence="1" type="ORF">METZ01_LOCUS488883</name>
</gene>
<sequence>MKDDSGSKGGSECRGHDWVWLGDNLMDENNFNMAIRKYLKKVGINSQREIEQAVNAAIDAAKLSGGEILHARMRLQIDEIDLDLTIEGEIGLA</sequence>
<protein>
    <submittedName>
        <fullName evidence="1">Uncharacterized protein</fullName>
    </submittedName>
</protein>
<dbReference type="Pfam" id="PF20104">
    <property type="entry name" value="DUF6494"/>
    <property type="match status" value="1"/>
</dbReference>
<proteinExistence type="predicted"/>
<name>A0A383CVH6_9ZZZZ</name>